<dbReference type="Gene3D" id="1.10.287.130">
    <property type="match status" value="1"/>
</dbReference>
<dbReference type="Pfam" id="PF14689">
    <property type="entry name" value="SPOB_a"/>
    <property type="match status" value="1"/>
</dbReference>
<evidence type="ECO:0000256" key="2">
    <source>
        <dbReference type="ARBA" id="ARBA00022679"/>
    </source>
</evidence>
<dbReference type="AlphaFoldDB" id="A0A9Y2ETD3"/>
<proteinExistence type="predicted"/>
<keyword evidence="1" id="KW-0597">Phosphoprotein</keyword>
<keyword evidence="2" id="KW-0808">Transferase</keyword>
<evidence type="ECO:0000256" key="3">
    <source>
        <dbReference type="ARBA" id="ARBA00022777"/>
    </source>
</evidence>
<gene>
    <name evidence="5" type="ORF">P3F81_03735</name>
</gene>
<dbReference type="InterPro" id="IPR039506">
    <property type="entry name" value="SPOB_a"/>
</dbReference>
<evidence type="ECO:0000313" key="6">
    <source>
        <dbReference type="Proteomes" id="UP001243623"/>
    </source>
</evidence>
<dbReference type="SUPFAM" id="SSF55890">
    <property type="entry name" value="Sporulation response regulatory protein Spo0B"/>
    <property type="match status" value="1"/>
</dbReference>
<dbReference type="Proteomes" id="UP001243623">
    <property type="component" value="Chromosome"/>
</dbReference>
<feature type="domain" description="SpoOB alpha-helical" evidence="4">
    <location>
        <begin position="6"/>
        <end position="56"/>
    </location>
</feature>
<dbReference type="GO" id="GO:0000155">
    <property type="term" value="F:phosphorelay sensor kinase activity"/>
    <property type="evidence" value="ECO:0007669"/>
    <property type="project" value="InterPro"/>
</dbReference>
<sequence length="68" mass="7873">MEKSFETQVSCKALKMQQHDFINHLQVIQSYLQMNKADKALFYLDKVVDEVASLDSIDESICRKSYIG</sequence>
<name>A0A9Y2ETD3_9FIRM</name>
<organism evidence="5 6">
    <name type="scientific">Selenobaculum gibii</name>
    <dbReference type="NCBI Taxonomy" id="3054208"/>
    <lineage>
        <taxon>Bacteria</taxon>
        <taxon>Bacillati</taxon>
        <taxon>Bacillota</taxon>
        <taxon>Negativicutes</taxon>
        <taxon>Selenomonadales</taxon>
        <taxon>Selenomonadaceae</taxon>
        <taxon>Selenobaculum</taxon>
    </lineage>
</organism>
<reference evidence="5" key="1">
    <citation type="submission" date="2023-03" db="EMBL/GenBank/DDBJ databases">
        <title>Selenobaculum gbiensis gen. nov. sp. nov., a new bacterium isolated from the gut microbiota of IBD patient.</title>
        <authorList>
            <person name="Yeo S."/>
            <person name="Park H."/>
            <person name="Huh C.S."/>
        </authorList>
    </citation>
    <scope>NUCLEOTIDE SEQUENCE</scope>
    <source>
        <strain evidence="5">ICN-92133</strain>
    </source>
</reference>
<keyword evidence="3" id="KW-0418">Kinase</keyword>
<dbReference type="KEGG" id="sgbi:P3F81_03735"/>
<dbReference type="EMBL" id="CP120678">
    <property type="protein sequence ID" value="WIW71431.1"/>
    <property type="molecule type" value="Genomic_DNA"/>
</dbReference>
<keyword evidence="6" id="KW-1185">Reference proteome</keyword>
<dbReference type="RefSeq" id="WP_309320635.1">
    <property type="nucleotide sequence ID" value="NZ_CP120678.1"/>
</dbReference>
<protein>
    <submittedName>
        <fullName evidence="5">Spo0B domain-containing protein</fullName>
    </submittedName>
</protein>
<accession>A0A9Y2ETD3</accession>
<dbReference type="InterPro" id="IPR016120">
    <property type="entry name" value="Sig_transdc_His_kin_SpoOB"/>
</dbReference>
<evidence type="ECO:0000313" key="5">
    <source>
        <dbReference type="EMBL" id="WIW71431.1"/>
    </source>
</evidence>
<evidence type="ECO:0000259" key="4">
    <source>
        <dbReference type="Pfam" id="PF14689"/>
    </source>
</evidence>
<evidence type="ECO:0000256" key="1">
    <source>
        <dbReference type="ARBA" id="ARBA00022553"/>
    </source>
</evidence>